<evidence type="ECO:0000256" key="6">
    <source>
        <dbReference type="ARBA" id="ARBA00023157"/>
    </source>
</evidence>
<feature type="signal peptide" evidence="9">
    <location>
        <begin position="1"/>
        <end position="20"/>
    </location>
</feature>
<evidence type="ECO:0000256" key="3">
    <source>
        <dbReference type="ARBA" id="ARBA00022514"/>
    </source>
</evidence>
<evidence type="ECO:0000256" key="9">
    <source>
        <dbReference type="SAM" id="SignalP"/>
    </source>
</evidence>
<dbReference type="InterPro" id="IPR009079">
    <property type="entry name" value="4_helix_cytokine-like_core"/>
</dbReference>
<dbReference type="Gene3D" id="1.20.1250.70">
    <property type="entry name" value="Interleukin-15/Interleukin-21"/>
    <property type="match status" value="1"/>
</dbReference>
<keyword evidence="4" id="KW-0964">Secreted</keyword>
<comment type="function">
    <text evidence="8">Cytokine with immunoregulatory activity. May promote the transition between innate and adaptive immunity. Induces the production of IgG(1) and IgG(3) in B-cells. Implicated in the generation and maintenance of T follicular helper (Tfh) cells and the formation of germinal-centers. Together with IL6, control the early generation of Tfh cells and are critical for an effective antibody response to acute viral infection. May play a role in proliferation and maturation of natural killer (NK) cells in synergy with IL15. May regulate proliferation of mature B- and T-cells in response to activating stimuli. In synergy with IL15 and IL18 stimulates interferon gamma production in T-cells and NK cells. During T-cell mediated immune response may inhibit dendritic cells (DC) activation and maturation.</text>
</comment>
<protein>
    <recommendedName>
        <fullName evidence="7">Interleukin-21</fullName>
    </recommendedName>
</protein>
<dbReference type="PANTHER" id="PTHR14356:SF2">
    <property type="entry name" value="INTERLEUKIN-21"/>
    <property type="match status" value="1"/>
</dbReference>
<evidence type="ECO:0000313" key="11">
    <source>
        <dbReference type="Proteomes" id="UP001239994"/>
    </source>
</evidence>
<keyword evidence="3" id="KW-0202">Cytokine</keyword>
<comment type="caution">
    <text evidence="10">The sequence shown here is derived from an EMBL/GenBank/DDBJ whole genome shotgun (WGS) entry which is preliminary data.</text>
</comment>
<reference evidence="10" key="1">
    <citation type="submission" date="2023-03" db="EMBL/GenBank/DDBJ databases">
        <title>Electrophorus voltai genome.</title>
        <authorList>
            <person name="Bian C."/>
        </authorList>
    </citation>
    <scope>NUCLEOTIDE SEQUENCE</scope>
    <source>
        <strain evidence="10">CB-2022</strain>
        <tissue evidence="10">Muscle</tissue>
    </source>
</reference>
<keyword evidence="11" id="KW-1185">Reference proteome</keyword>
<dbReference type="EMBL" id="JAROKS010000025">
    <property type="protein sequence ID" value="KAK1785946.1"/>
    <property type="molecule type" value="Genomic_DNA"/>
</dbReference>
<dbReference type="Proteomes" id="UP001239994">
    <property type="component" value="Unassembled WGS sequence"/>
</dbReference>
<name>A0AAD8YSG7_9TELE</name>
<dbReference type="InterPro" id="IPR003443">
    <property type="entry name" value="IL-15/IL-21_fam"/>
</dbReference>
<evidence type="ECO:0000256" key="2">
    <source>
        <dbReference type="ARBA" id="ARBA00006050"/>
    </source>
</evidence>
<proteinExistence type="inferred from homology"/>
<dbReference type="SUPFAM" id="SSF47266">
    <property type="entry name" value="4-helical cytokines"/>
    <property type="match status" value="1"/>
</dbReference>
<dbReference type="AlphaFoldDB" id="A0AAD8YSG7"/>
<sequence>MEATILFLYLIAVFLRQAKCLPVCSIEAVEMVKSFLKLHPMELYDCKLYTPTLNHYEQNCSKSMLTCFAKEARVLIEETQKKFSALPRMLLGLRIRLQDKMKTCPDCEVYKEEKAEIFLNTLLNVLQMMNSKDACSR</sequence>
<organism evidence="10 11">
    <name type="scientific">Electrophorus voltai</name>
    <dbReference type="NCBI Taxonomy" id="2609070"/>
    <lineage>
        <taxon>Eukaryota</taxon>
        <taxon>Metazoa</taxon>
        <taxon>Chordata</taxon>
        <taxon>Craniata</taxon>
        <taxon>Vertebrata</taxon>
        <taxon>Euteleostomi</taxon>
        <taxon>Actinopterygii</taxon>
        <taxon>Neopterygii</taxon>
        <taxon>Teleostei</taxon>
        <taxon>Ostariophysi</taxon>
        <taxon>Gymnotiformes</taxon>
        <taxon>Gymnotoidei</taxon>
        <taxon>Gymnotidae</taxon>
        <taxon>Electrophorus</taxon>
    </lineage>
</organism>
<comment type="subcellular location">
    <subcellularLocation>
        <location evidence="1">Secreted</location>
    </subcellularLocation>
</comment>
<dbReference type="GO" id="GO:0006955">
    <property type="term" value="P:immune response"/>
    <property type="evidence" value="ECO:0007669"/>
    <property type="project" value="InterPro"/>
</dbReference>
<evidence type="ECO:0000256" key="1">
    <source>
        <dbReference type="ARBA" id="ARBA00004613"/>
    </source>
</evidence>
<dbReference type="PANTHER" id="PTHR14356">
    <property type="entry name" value="INTERLEUKIN-15-RELATED"/>
    <property type="match status" value="1"/>
</dbReference>
<evidence type="ECO:0000256" key="8">
    <source>
        <dbReference type="ARBA" id="ARBA00045924"/>
    </source>
</evidence>
<evidence type="ECO:0000313" key="10">
    <source>
        <dbReference type="EMBL" id="KAK1785946.1"/>
    </source>
</evidence>
<dbReference type="GO" id="GO:0005126">
    <property type="term" value="F:cytokine receptor binding"/>
    <property type="evidence" value="ECO:0007669"/>
    <property type="project" value="InterPro"/>
</dbReference>
<dbReference type="GO" id="GO:0005125">
    <property type="term" value="F:cytokine activity"/>
    <property type="evidence" value="ECO:0007669"/>
    <property type="project" value="UniProtKB-KW"/>
</dbReference>
<accession>A0AAD8YSG7</accession>
<keyword evidence="6" id="KW-1015">Disulfide bond</keyword>
<keyword evidence="5 9" id="KW-0732">Signal</keyword>
<feature type="chain" id="PRO_5042222670" description="Interleukin-21" evidence="9">
    <location>
        <begin position="21"/>
        <end position="137"/>
    </location>
</feature>
<dbReference type="GO" id="GO:0005615">
    <property type="term" value="C:extracellular space"/>
    <property type="evidence" value="ECO:0007669"/>
    <property type="project" value="UniProtKB-KW"/>
</dbReference>
<comment type="similarity">
    <text evidence="2">Belongs to the IL-15/IL-21 family.</text>
</comment>
<evidence type="ECO:0000256" key="7">
    <source>
        <dbReference type="ARBA" id="ARBA00039957"/>
    </source>
</evidence>
<evidence type="ECO:0000256" key="4">
    <source>
        <dbReference type="ARBA" id="ARBA00022525"/>
    </source>
</evidence>
<evidence type="ECO:0000256" key="5">
    <source>
        <dbReference type="ARBA" id="ARBA00022729"/>
    </source>
</evidence>
<gene>
    <name evidence="10" type="ORF">P4O66_017691</name>
</gene>